<proteinExistence type="predicted"/>
<dbReference type="EMBL" id="BGPR01006687">
    <property type="protein sequence ID" value="GBN21068.1"/>
    <property type="molecule type" value="Genomic_DNA"/>
</dbReference>
<comment type="caution">
    <text evidence="1">The sequence shown here is derived from an EMBL/GenBank/DDBJ whole genome shotgun (WGS) entry which is preliminary data.</text>
</comment>
<dbReference type="OrthoDB" id="6470401at2759"/>
<reference evidence="1 2" key="1">
    <citation type="journal article" date="2019" name="Sci. Rep.">
        <title>Orb-weaving spider Araneus ventricosus genome elucidates the spidroin gene catalogue.</title>
        <authorList>
            <person name="Kono N."/>
            <person name="Nakamura H."/>
            <person name="Ohtoshi R."/>
            <person name="Moran D.A.P."/>
            <person name="Shinohara A."/>
            <person name="Yoshida Y."/>
            <person name="Fujiwara M."/>
            <person name="Mori M."/>
            <person name="Tomita M."/>
            <person name="Arakawa K."/>
        </authorList>
    </citation>
    <scope>NUCLEOTIDE SEQUENCE [LARGE SCALE GENOMIC DNA]</scope>
</reference>
<evidence type="ECO:0000313" key="2">
    <source>
        <dbReference type="Proteomes" id="UP000499080"/>
    </source>
</evidence>
<protein>
    <submittedName>
        <fullName evidence="1">Uncharacterized protein</fullName>
    </submittedName>
</protein>
<dbReference type="Proteomes" id="UP000499080">
    <property type="component" value="Unassembled WGS sequence"/>
</dbReference>
<keyword evidence="2" id="KW-1185">Reference proteome</keyword>
<sequence length="138" mass="15862">MELLIDGFVNGSITSEEITVLQDEGLKKRCHTHVHQEAILEAVELQHSKRQKLVAIKRCRYLMEKSILGKTKENILEHSEVKTCSTRSTLNMELAVVKKQVTELAGELQSKTEAVDYYKMKYKQLKKSISSVRKTKKK</sequence>
<accession>A0A4Y2M1Z4</accession>
<organism evidence="1 2">
    <name type="scientific">Araneus ventricosus</name>
    <name type="common">Orbweaver spider</name>
    <name type="synonym">Epeira ventricosa</name>
    <dbReference type="NCBI Taxonomy" id="182803"/>
    <lineage>
        <taxon>Eukaryota</taxon>
        <taxon>Metazoa</taxon>
        <taxon>Ecdysozoa</taxon>
        <taxon>Arthropoda</taxon>
        <taxon>Chelicerata</taxon>
        <taxon>Arachnida</taxon>
        <taxon>Araneae</taxon>
        <taxon>Araneomorphae</taxon>
        <taxon>Entelegynae</taxon>
        <taxon>Araneoidea</taxon>
        <taxon>Araneidae</taxon>
        <taxon>Araneus</taxon>
    </lineage>
</organism>
<dbReference type="AlphaFoldDB" id="A0A4Y2M1Z4"/>
<name>A0A4Y2M1Z4_ARAVE</name>
<evidence type="ECO:0000313" key="1">
    <source>
        <dbReference type="EMBL" id="GBN21068.1"/>
    </source>
</evidence>
<gene>
    <name evidence="1" type="ORF">AVEN_231412_1</name>
</gene>